<gene>
    <name evidence="1" type="ORF">FORC53_1377</name>
</gene>
<accession>A0AAN1PMR7</accession>
<proteinExistence type="predicted"/>
<dbReference type="Proteomes" id="UP000263418">
    <property type="component" value="Chromosome 1"/>
</dbReference>
<reference evidence="1 2" key="1">
    <citation type="submission" date="2017-01" db="EMBL/GenBank/DDBJ databases">
        <title>Complete Genome Sequence of Vibrio vulnificus FORC_053.</title>
        <authorList>
            <consortium name="Food-borne Pathogen Omics Research Center"/>
            <person name="Chung H.Y."/>
            <person name="Na E.J."/>
            <person name="Song J.S."/>
            <person name="Kim H."/>
            <person name="Lee J.-H."/>
            <person name="Ryu S."/>
            <person name="Choi S.H."/>
        </authorList>
    </citation>
    <scope>NUCLEOTIDE SEQUENCE [LARGE SCALE GENOMIC DNA]</scope>
    <source>
        <strain evidence="1 2">FORC_053</strain>
    </source>
</reference>
<name>A0AAN1PMR7_VIBVL</name>
<organism evidence="1 2">
    <name type="scientific">Vibrio vulnificus</name>
    <dbReference type="NCBI Taxonomy" id="672"/>
    <lineage>
        <taxon>Bacteria</taxon>
        <taxon>Pseudomonadati</taxon>
        <taxon>Pseudomonadota</taxon>
        <taxon>Gammaproteobacteria</taxon>
        <taxon>Vibrionales</taxon>
        <taxon>Vibrionaceae</taxon>
        <taxon>Vibrio</taxon>
    </lineage>
</organism>
<evidence type="ECO:0000313" key="2">
    <source>
        <dbReference type="Proteomes" id="UP000263418"/>
    </source>
</evidence>
<sequence length="120" mass="13437">MGRRYLSLSEAELALNRGKSIAVFLEGFLHEGKKCISWASFSLNNGLVTGKLWAALDQGDQDYLDIWTFESVFSEYDEPVKETTSPNLTSACVELGIEPSKFVNESIVQDEYGDYLKNVT</sequence>
<dbReference type="AlphaFoldDB" id="A0AAN1PMR7"/>
<protein>
    <submittedName>
        <fullName evidence="1">Uncharacterized protein</fullName>
    </submittedName>
</protein>
<dbReference type="RefSeq" id="WP_118893669.1">
    <property type="nucleotide sequence ID" value="NZ_CP019290.1"/>
</dbReference>
<evidence type="ECO:0000313" key="1">
    <source>
        <dbReference type="EMBL" id="AXX59716.1"/>
    </source>
</evidence>
<dbReference type="EMBL" id="CP019290">
    <property type="protein sequence ID" value="AXX59716.1"/>
    <property type="molecule type" value="Genomic_DNA"/>
</dbReference>